<sequence length="127" mass="12699">MAGLAVVLAGCAGQEAGAPPRPSAPAGPVILNDASVGSVLSAITKSGLPAANAHDSTASRCPQAGCVQATDTDTVSILKFPSTGRAEIYAAAVPDMLQVEDVVMVFAATVTSEQKAAYGRAVKDAMR</sequence>
<dbReference type="EMBL" id="JALN02000001">
    <property type="protein sequence ID" value="KDF00947.1"/>
    <property type="molecule type" value="Genomic_DNA"/>
</dbReference>
<name>A0A064CMP5_9MYCO</name>
<accession>A0A064CMP5</accession>
<evidence type="ECO:0000313" key="1">
    <source>
        <dbReference type="EMBL" id="KDF00947.1"/>
    </source>
</evidence>
<dbReference type="Proteomes" id="UP000022835">
    <property type="component" value="Unassembled WGS sequence"/>
</dbReference>
<reference evidence="1" key="1">
    <citation type="submission" date="2014-05" db="EMBL/GenBank/DDBJ databases">
        <title>Genome sequence of Mycobacterium aromaticivorans strain JS19b1T (= DSM 45407T).</title>
        <authorList>
            <person name="Kwak Y."/>
            <person name="Park G.-S."/>
            <person name="Li Q.X."/>
            <person name="Lee S.-E."/>
            <person name="Shin J.-H."/>
        </authorList>
    </citation>
    <scope>NUCLEOTIDE SEQUENCE [LARGE SCALE GENOMIC DNA]</scope>
    <source>
        <strain evidence="1">JS19b1</strain>
    </source>
</reference>
<dbReference type="AlphaFoldDB" id="A0A064CMP5"/>
<dbReference type="eggNOG" id="ENOG5031W3H">
    <property type="taxonomic scope" value="Bacteria"/>
</dbReference>
<evidence type="ECO:0000313" key="2">
    <source>
        <dbReference type="Proteomes" id="UP000022835"/>
    </source>
</evidence>
<protein>
    <submittedName>
        <fullName evidence="1">Uncharacterized protein</fullName>
    </submittedName>
</protein>
<keyword evidence="2" id="KW-1185">Reference proteome</keyword>
<comment type="caution">
    <text evidence="1">The sequence shown here is derived from an EMBL/GenBank/DDBJ whole genome shotgun (WGS) entry which is preliminary data.</text>
</comment>
<organism evidence="1 2">
    <name type="scientific">Mycolicibacterium aromaticivorans JS19b1 = JCM 16368</name>
    <dbReference type="NCBI Taxonomy" id="1440774"/>
    <lineage>
        <taxon>Bacteria</taxon>
        <taxon>Bacillati</taxon>
        <taxon>Actinomycetota</taxon>
        <taxon>Actinomycetes</taxon>
        <taxon>Mycobacteriales</taxon>
        <taxon>Mycobacteriaceae</taxon>
        <taxon>Mycolicibacterium</taxon>
    </lineage>
</organism>
<gene>
    <name evidence="1" type="ORF">Y900_018915</name>
</gene>
<proteinExistence type="predicted"/>